<dbReference type="PATRIC" id="fig|1618488.3.peg.525"/>
<sequence length="313" mass="35178">MKLVVQIPCYNEEKSLEKVLGQIPKKIKGISNIEVQIIDDGSIDNTVKIAQKFRVDRIIKHKMNQGLGVSFSDGVEAALRAGADILVNTDGDDQYPGKYINDLVAPIIEGKADIVIANRQTKKVKFFSKNKKNLQSIGSFAVRYLSGTDVPDAVSGFRAYSRESLLELNTITKFSYCIDTIVQAGKKGLKIVSIPIIINSPTRESRLFKNIWQHIRKSSVNLLRVFAVYEPFKTFLIIAVILVIPALFFMLRFIYFYLFIPTDAAGHIQSLIFGSAFLISSIQMLALGILADLISINRRLMEKILKYQKENVK</sequence>
<dbReference type="CDD" id="cd04179">
    <property type="entry name" value="DPM_DPG-synthase_like"/>
    <property type="match status" value="1"/>
</dbReference>
<dbReference type="InterPro" id="IPR050256">
    <property type="entry name" value="Glycosyltransferase_2"/>
</dbReference>
<accession>A0A0G0IGA0</accession>
<dbReference type="PANTHER" id="PTHR48090">
    <property type="entry name" value="UNDECAPRENYL-PHOSPHATE 4-DEOXY-4-FORMAMIDO-L-ARABINOSE TRANSFERASE-RELATED"/>
    <property type="match status" value="1"/>
</dbReference>
<gene>
    <name evidence="3" type="ORF">US68_C0009G0005</name>
</gene>
<keyword evidence="3" id="KW-0808">Transferase</keyword>
<dbReference type="InterPro" id="IPR001173">
    <property type="entry name" value="Glyco_trans_2-like"/>
</dbReference>
<organism evidence="3 4">
    <name type="scientific">Candidatus Shapirobacteria bacterium GW2011_GWE1_38_10</name>
    <dbReference type="NCBI Taxonomy" id="1618488"/>
    <lineage>
        <taxon>Bacteria</taxon>
        <taxon>Candidatus Shapironibacteriota</taxon>
    </lineage>
</organism>
<proteinExistence type="predicted"/>
<protein>
    <submittedName>
        <fullName evidence="3">Glycosyltransferase, group 2 family protein</fullName>
    </submittedName>
</protein>
<dbReference type="EMBL" id="LBTX01000009">
    <property type="protein sequence ID" value="KKQ50050.1"/>
    <property type="molecule type" value="Genomic_DNA"/>
</dbReference>
<feature type="transmembrane region" description="Helical" evidence="1">
    <location>
        <begin position="234"/>
        <end position="260"/>
    </location>
</feature>
<dbReference type="Pfam" id="PF00535">
    <property type="entry name" value="Glycos_transf_2"/>
    <property type="match status" value="1"/>
</dbReference>
<dbReference type="GO" id="GO:0016740">
    <property type="term" value="F:transferase activity"/>
    <property type="evidence" value="ECO:0007669"/>
    <property type="project" value="UniProtKB-KW"/>
</dbReference>
<evidence type="ECO:0000313" key="3">
    <source>
        <dbReference type="EMBL" id="KKQ50050.1"/>
    </source>
</evidence>
<dbReference type="AlphaFoldDB" id="A0A0G0IGA0"/>
<feature type="domain" description="Glycosyltransferase 2-like" evidence="2">
    <location>
        <begin position="6"/>
        <end position="165"/>
    </location>
</feature>
<dbReference type="PANTHER" id="PTHR48090:SF7">
    <property type="entry name" value="RFBJ PROTEIN"/>
    <property type="match status" value="1"/>
</dbReference>
<keyword evidence="1" id="KW-1133">Transmembrane helix</keyword>
<dbReference type="Proteomes" id="UP000034231">
    <property type="component" value="Unassembled WGS sequence"/>
</dbReference>
<dbReference type="InterPro" id="IPR029044">
    <property type="entry name" value="Nucleotide-diphossugar_trans"/>
</dbReference>
<keyword evidence="1" id="KW-0812">Transmembrane</keyword>
<evidence type="ECO:0000313" key="4">
    <source>
        <dbReference type="Proteomes" id="UP000034231"/>
    </source>
</evidence>
<evidence type="ECO:0000256" key="1">
    <source>
        <dbReference type="SAM" id="Phobius"/>
    </source>
</evidence>
<dbReference type="SUPFAM" id="SSF53448">
    <property type="entry name" value="Nucleotide-diphospho-sugar transferases"/>
    <property type="match status" value="1"/>
</dbReference>
<name>A0A0G0IGA0_9BACT</name>
<dbReference type="Gene3D" id="3.90.550.10">
    <property type="entry name" value="Spore Coat Polysaccharide Biosynthesis Protein SpsA, Chain A"/>
    <property type="match status" value="1"/>
</dbReference>
<evidence type="ECO:0000259" key="2">
    <source>
        <dbReference type="Pfam" id="PF00535"/>
    </source>
</evidence>
<feature type="transmembrane region" description="Helical" evidence="1">
    <location>
        <begin position="272"/>
        <end position="296"/>
    </location>
</feature>
<reference evidence="3 4" key="1">
    <citation type="journal article" date="2015" name="Nature">
        <title>rRNA introns, odd ribosomes, and small enigmatic genomes across a large radiation of phyla.</title>
        <authorList>
            <person name="Brown C.T."/>
            <person name="Hug L.A."/>
            <person name="Thomas B.C."/>
            <person name="Sharon I."/>
            <person name="Castelle C.J."/>
            <person name="Singh A."/>
            <person name="Wilkins M.J."/>
            <person name="Williams K.H."/>
            <person name="Banfield J.F."/>
        </authorList>
    </citation>
    <scope>NUCLEOTIDE SEQUENCE [LARGE SCALE GENOMIC DNA]</scope>
</reference>
<keyword evidence="1" id="KW-0472">Membrane</keyword>
<comment type="caution">
    <text evidence="3">The sequence shown here is derived from an EMBL/GenBank/DDBJ whole genome shotgun (WGS) entry which is preliminary data.</text>
</comment>